<evidence type="ECO:0000256" key="1">
    <source>
        <dbReference type="ARBA" id="ARBA00012452"/>
    </source>
</evidence>
<dbReference type="Pfam" id="PF14497">
    <property type="entry name" value="GST_C_3"/>
    <property type="match status" value="1"/>
</dbReference>
<dbReference type="GO" id="GO:0004364">
    <property type="term" value="F:glutathione transferase activity"/>
    <property type="evidence" value="ECO:0007669"/>
    <property type="project" value="UniProtKB-EC"/>
</dbReference>
<dbReference type="InterPro" id="IPR050213">
    <property type="entry name" value="GST_superfamily"/>
</dbReference>
<evidence type="ECO:0000313" key="8">
    <source>
        <dbReference type="EnsemblMetazoa" id="CJA40019.1"/>
    </source>
</evidence>
<comment type="catalytic activity">
    <reaction evidence="4">
        <text>RX + glutathione = an S-substituted glutathione + a halide anion + H(+)</text>
        <dbReference type="Rhea" id="RHEA:16437"/>
        <dbReference type="ChEBI" id="CHEBI:15378"/>
        <dbReference type="ChEBI" id="CHEBI:16042"/>
        <dbReference type="ChEBI" id="CHEBI:17792"/>
        <dbReference type="ChEBI" id="CHEBI:57925"/>
        <dbReference type="ChEBI" id="CHEBI:90779"/>
        <dbReference type="EC" id="2.5.1.18"/>
    </reaction>
</comment>
<proteinExistence type="inferred from homology"/>
<reference evidence="9" key="1">
    <citation type="submission" date="2010-08" db="EMBL/GenBank/DDBJ databases">
        <authorList>
            <consortium name="Caenorhabditis japonica Sequencing Consortium"/>
            <person name="Wilson R.K."/>
        </authorList>
    </citation>
    <scope>NUCLEOTIDE SEQUENCE [LARGE SCALE GENOMIC DNA]</scope>
    <source>
        <strain evidence="9">DF5081</strain>
    </source>
</reference>
<feature type="domain" description="GST C-terminal" evidence="7">
    <location>
        <begin position="81"/>
        <end position="213"/>
    </location>
</feature>
<dbReference type="Proteomes" id="UP000005237">
    <property type="component" value="Unassembled WGS sequence"/>
</dbReference>
<evidence type="ECO:0000313" key="9">
    <source>
        <dbReference type="Proteomes" id="UP000005237"/>
    </source>
</evidence>
<dbReference type="FunFam" id="3.40.30.10:FF:000035">
    <property type="entry name" value="hematopoietic prostaglandin D synthase"/>
    <property type="match status" value="1"/>
</dbReference>
<dbReference type="GO" id="GO:0006749">
    <property type="term" value="P:glutathione metabolic process"/>
    <property type="evidence" value="ECO:0007669"/>
    <property type="project" value="TreeGrafter"/>
</dbReference>
<feature type="domain" description="GST N-terminal" evidence="6">
    <location>
        <begin position="2"/>
        <end position="79"/>
    </location>
</feature>
<evidence type="ECO:0000259" key="7">
    <source>
        <dbReference type="PROSITE" id="PS50405"/>
    </source>
</evidence>
<dbReference type="GO" id="GO:0004602">
    <property type="term" value="F:glutathione peroxidase activity"/>
    <property type="evidence" value="ECO:0007669"/>
    <property type="project" value="UniProtKB-ARBA"/>
</dbReference>
<comment type="similarity">
    <text evidence="3">Belongs to the GST superfamily. Sigma family.</text>
</comment>
<accession>A0A8R1IXB1</accession>
<dbReference type="PANTHER" id="PTHR11571:SF224">
    <property type="entry name" value="HEMATOPOIETIC PROSTAGLANDIN D SYNTHASE"/>
    <property type="match status" value="1"/>
</dbReference>
<reference evidence="8" key="2">
    <citation type="submission" date="2022-06" db="UniProtKB">
        <authorList>
            <consortium name="EnsemblMetazoa"/>
        </authorList>
    </citation>
    <scope>IDENTIFICATION</scope>
    <source>
        <strain evidence="8">DF5081</strain>
    </source>
</reference>
<keyword evidence="9" id="KW-1185">Reference proteome</keyword>
<dbReference type="InterPro" id="IPR004045">
    <property type="entry name" value="Glutathione_S-Trfase_N"/>
</dbReference>
<dbReference type="Pfam" id="PF02798">
    <property type="entry name" value="GST_N"/>
    <property type="match status" value="1"/>
</dbReference>
<dbReference type="InterPro" id="IPR036282">
    <property type="entry name" value="Glutathione-S-Trfase_C_sf"/>
</dbReference>
<dbReference type="GO" id="GO:0005737">
    <property type="term" value="C:cytoplasm"/>
    <property type="evidence" value="ECO:0007669"/>
    <property type="project" value="UniProtKB-ARBA"/>
</dbReference>
<evidence type="ECO:0000259" key="6">
    <source>
        <dbReference type="PROSITE" id="PS50404"/>
    </source>
</evidence>
<dbReference type="SFLD" id="SFLDS00019">
    <property type="entry name" value="Glutathione_Transferase_(cytos"/>
    <property type="match status" value="1"/>
</dbReference>
<dbReference type="FunFam" id="1.20.1050.10:FF:000031">
    <property type="entry name" value="Glutathione S-Transferase"/>
    <property type="match status" value="1"/>
</dbReference>
<dbReference type="InterPro" id="IPR040079">
    <property type="entry name" value="Glutathione_S-Trfase"/>
</dbReference>
<dbReference type="SFLD" id="SFLDG00363">
    <property type="entry name" value="AMPS_(cytGST):_Alpha-__Mu-__Pi"/>
    <property type="match status" value="1"/>
</dbReference>
<dbReference type="EC" id="2.5.1.18" evidence="1"/>
<dbReference type="InterPro" id="IPR010987">
    <property type="entry name" value="Glutathione-S-Trfase_C-like"/>
</dbReference>
<dbReference type="EnsemblMetazoa" id="CJA40019.1">
    <property type="protein sequence ID" value="CJA40019.1"/>
    <property type="gene ID" value="WBGene00215867"/>
</dbReference>
<sequence length="213" mass="24157">MPHYKISYFPLRFAGEVARQILAYAGQDFEDDRIANHNWPAIKPKVPFGTLPVLYVDGKPLGQSHAIARYLAREFGINGKTAWEEAQVNSIADQFKDYFSEIKEYNMVKMGFAEGDADKLYKEVFLPSFKKNYQLFTKFLKSSGSGFLVGDSLTWVDLLVAQHTADLLPASGSVFVAKGLILNEFPELRAHQQKIHAIPNIEKWLKTRPITPF</sequence>
<evidence type="ECO:0000256" key="4">
    <source>
        <dbReference type="ARBA" id="ARBA00047960"/>
    </source>
</evidence>
<evidence type="ECO:0000256" key="5">
    <source>
        <dbReference type="ARBA" id="ARBA00078118"/>
    </source>
</evidence>
<dbReference type="InterPro" id="IPR036249">
    <property type="entry name" value="Thioredoxin-like_sf"/>
</dbReference>
<dbReference type="InterPro" id="IPR004046">
    <property type="entry name" value="GST_C"/>
</dbReference>
<evidence type="ECO:0000256" key="2">
    <source>
        <dbReference type="ARBA" id="ARBA00022679"/>
    </source>
</evidence>
<dbReference type="SUPFAM" id="SSF52833">
    <property type="entry name" value="Thioredoxin-like"/>
    <property type="match status" value="1"/>
</dbReference>
<name>A0A8R1IXB1_CAEJA</name>
<dbReference type="PANTHER" id="PTHR11571">
    <property type="entry name" value="GLUTATHIONE S-TRANSFERASE"/>
    <property type="match status" value="1"/>
</dbReference>
<organism evidence="8 9">
    <name type="scientific">Caenorhabditis japonica</name>
    <dbReference type="NCBI Taxonomy" id="281687"/>
    <lineage>
        <taxon>Eukaryota</taxon>
        <taxon>Metazoa</taxon>
        <taxon>Ecdysozoa</taxon>
        <taxon>Nematoda</taxon>
        <taxon>Chromadorea</taxon>
        <taxon>Rhabditida</taxon>
        <taxon>Rhabditina</taxon>
        <taxon>Rhabditomorpha</taxon>
        <taxon>Rhabditoidea</taxon>
        <taxon>Rhabditidae</taxon>
        <taxon>Peloderinae</taxon>
        <taxon>Caenorhabditis</taxon>
    </lineage>
</organism>
<dbReference type="PROSITE" id="PS50404">
    <property type="entry name" value="GST_NTER"/>
    <property type="match status" value="1"/>
</dbReference>
<dbReference type="SFLD" id="SFLDG01205">
    <property type="entry name" value="AMPS.1"/>
    <property type="match status" value="1"/>
</dbReference>
<dbReference type="CDD" id="cd03192">
    <property type="entry name" value="GST_C_Sigma_like"/>
    <property type="match status" value="1"/>
</dbReference>
<keyword evidence="2" id="KW-0808">Transferase</keyword>
<dbReference type="CDD" id="cd03039">
    <property type="entry name" value="GST_N_Sigma_like"/>
    <property type="match status" value="1"/>
</dbReference>
<dbReference type="PROSITE" id="PS50405">
    <property type="entry name" value="GST_CTER"/>
    <property type="match status" value="1"/>
</dbReference>
<evidence type="ECO:0000256" key="3">
    <source>
        <dbReference type="ARBA" id="ARBA00038317"/>
    </source>
</evidence>
<dbReference type="Gene3D" id="1.20.1050.10">
    <property type="match status" value="1"/>
</dbReference>
<dbReference type="Gene3D" id="3.40.30.10">
    <property type="entry name" value="Glutaredoxin"/>
    <property type="match status" value="1"/>
</dbReference>
<dbReference type="SUPFAM" id="SSF47616">
    <property type="entry name" value="GST C-terminal domain-like"/>
    <property type="match status" value="1"/>
</dbReference>
<dbReference type="AlphaFoldDB" id="A0A8R1IXB1"/>
<protein>
    <recommendedName>
        <fullName evidence="1">glutathione transferase</fullName>
        <ecNumber evidence="1">2.5.1.18</ecNumber>
    </recommendedName>
    <alternativeName>
        <fullName evidence="5">GST class-sigma</fullName>
    </alternativeName>
</protein>